<gene>
    <name evidence="1" type="ORF">B9J98_07295</name>
</gene>
<protein>
    <submittedName>
        <fullName evidence="1">Uncharacterized protein</fullName>
    </submittedName>
</protein>
<evidence type="ECO:0000313" key="1">
    <source>
        <dbReference type="EMBL" id="PUA31196.1"/>
    </source>
</evidence>
<dbReference type="AlphaFoldDB" id="A0A2R7Y0Y5"/>
<reference evidence="1 2" key="1">
    <citation type="submission" date="2017-04" db="EMBL/GenBank/DDBJ databases">
        <title>Draft Aigarchaeota genome from a New Zealand hot spring.</title>
        <authorList>
            <person name="Reysenbach A.-L."/>
            <person name="Donaho J.A."/>
            <person name="Gerhart J."/>
            <person name="Kelley J.F."/>
            <person name="Kouba K."/>
            <person name="Podar M."/>
            <person name="Stott M."/>
        </authorList>
    </citation>
    <scope>NUCLEOTIDE SEQUENCE [LARGE SCALE GENOMIC DNA]</scope>
    <source>
        <strain evidence="1">NZ13_MG1</strain>
    </source>
</reference>
<dbReference type="Proteomes" id="UP000244066">
    <property type="component" value="Unassembled WGS sequence"/>
</dbReference>
<comment type="caution">
    <text evidence="1">The sequence shown here is derived from an EMBL/GenBank/DDBJ whole genome shotgun (WGS) entry which is preliminary data.</text>
</comment>
<name>A0A2R7Y0Y5_9ARCH</name>
<organism evidence="1 2">
    <name type="scientific">Candidatus Terraquivivens tikiterensis</name>
    <dbReference type="NCBI Taxonomy" id="1980982"/>
    <lineage>
        <taxon>Archaea</taxon>
        <taxon>Nitrososphaerota</taxon>
        <taxon>Candidatus Wolframiiraptoraceae</taxon>
        <taxon>Candidatus Terraquivivens</taxon>
    </lineage>
</organism>
<dbReference type="Gene3D" id="3.90.920.10">
    <property type="entry name" value="DNA primase, PRIM domain"/>
    <property type="match status" value="1"/>
</dbReference>
<sequence>MGWERVLEHYSREDVGQEIAEYCAGRWVALHCEELDKKGKQIMIRYDKDRRPLRLSSKDDVRKAILDYAKHRPRAIYASAHVYRKLGSRWSVVDRENVLASSPTLDIDSKDGDWKSVVEKAMQVIRLLEKYGIVKSVFFKWSGRGAHVHVHQNAFSEEIRRRIGPMDIAYSVTRFIAGMIGPEGGAIVEAVVDAQRVFTTPLSFHRYVDRVAVCVPPESLSEFHVDWTYPESYRHFPEAWRRFSPGEGDGLAEVAFAKIGPYLAGKTRRRRHKPLDEEIIETMRRLEGLL</sequence>
<evidence type="ECO:0000313" key="2">
    <source>
        <dbReference type="Proteomes" id="UP000244066"/>
    </source>
</evidence>
<dbReference type="SUPFAM" id="SSF56747">
    <property type="entry name" value="Prim-pol domain"/>
    <property type="match status" value="1"/>
</dbReference>
<dbReference type="EMBL" id="NDWU01000023">
    <property type="protein sequence ID" value="PUA31196.1"/>
    <property type="molecule type" value="Genomic_DNA"/>
</dbReference>
<proteinExistence type="predicted"/>
<accession>A0A2R7Y0Y5</accession>